<evidence type="ECO:0000259" key="1">
    <source>
        <dbReference type="Pfam" id="PF09848"/>
    </source>
</evidence>
<reference evidence="2" key="1">
    <citation type="submission" date="2020-09" db="EMBL/GenBank/DDBJ databases">
        <title>Bacillus faecalis sp. nov., a moderately halophilic bacterium isolated from cow faeces.</title>
        <authorList>
            <person name="Jiang L."/>
            <person name="Lee J."/>
        </authorList>
    </citation>
    <scope>NUCLEOTIDE SEQUENCE</scope>
    <source>
        <strain evidence="2">AGMB 02131</strain>
    </source>
</reference>
<dbReference type="AlphaFoldDB" id="A0A927HAF5"/>
<sequence length="134" mass="15365">MLASSKSQILQNFGIDNSFYATSKVNFGDWYNKPQGEEGSCCNLETVVTEFGCQGLELDLPIVAWGEDMIWEGTSWKKYEKYQKDIHDPDKLRKNSYRVLMTRGRDGLIIFVPNIKQLDGVYTVLQEAGMDKIR</sequence>
<evidence type="ECO:0000313" key="2">
    <source>
        <dbReference type="EMBL" id="MBD3107497.1"/>
    </source>
</evidence>
<accession>A0A927HAF5</accession>
<evidence type="ECO:0000313" key="3">
    <source>
        <dbReference type="Proteomes" id="UP000602076"/>
    </source>
</evidence>
<keyword evidence="3" id="KW-1185">Reference proteome</keyword>
<dbReference type="Pfam" id="PF09848">
    <property type="entry name" value="SLFN-g3_helicase"/>
    <property type="match status" value="1"/>
</dbReference>
<dbReference type="EMBL" id="JACXSI010000007">
    <property type="protein sequence ID" value="MBD3107497.1"/>
    <property type="molecule type" value="Genomic_DNA"/>
</dbReference>
<name>A0A927HAF5_9BACI</name>
<protein>
    <submittedName>
        <fullName evidence="2">DUF2075 domain-containing protein</fullName>
    </submittedName>
</protein>
<dbReference type="Proteomes" id="UP000602076">
    <property type="component" value="Unassembled WGS sequence"/>
</dbReference>
<feature type="domain" description="Schlafen group 3-like DNA/RNA helicase" evidence="1">
    <location>
        <begin position="28"/>
        <end position="113"/>
    </location>
</feature>
<dbReference type="InterPro" id="IPR018647">
    <property type="entry name" value="SLFN_3-like_DNA/RNA_helicase"/>
</dbReference>
<comment type="caution">
    <text evidence="2">The sequence shown here is derived from an EMBL/GenBank/DDBJ whole genome shotgun (WGS) entry which is preliminary data.</text>
</comment>
<proteinExistence type="predicted"/>
<organism evidence="2 3">
    <name type="scientific">Peribacillus faecalis</name>
    <dbReference type="NCBI Taxonomy" id="2772559"/>
    <lineage>
        <taxon>Bacteria</taxon>
        <taxon>Bacillati</taxon>
        <taxon>Bacillota</taxon>
        <taxon>Bacilli</taxon>
        <taxon>Bacillales</taxon>
        <taxon>Bacillaceae</taxon>
        <taxon>Peribacillus</taxon>
    </lineage>
</organism>
<gene>
    <name evidence="2" type="ORF">IEO70_03890</name>
</gene>
<dbReference type="RefSeq" id="WP_190997045.1">
    <property type="nucleotide sequence ID" value="NZ_JACXSI010000007.1"/>
</dbReference>